<gene>
    <name evidence="5" type="ORF">KOR34_22550</name>
</gene>
<dbReference type="EMBL" id="SIHJ01000001">
    <property type="protein sequence ID" value="TWT37307.1"/>
    <property type="molecule type" value="Genomic_DNA"/>
</dbReference>
<sequence>MPGQTTFFLRRWPILLGLLMIAIGAGVWADYRRAAPPDAMAKATYVGGQACVECHQTEHQAWAGSHHDLAMELATDESVLGDFDDFTFERLGVTTRFFRDGDRYMVNTEGPDGEHHDYHVKYTFGYEPLQQYMVEFPDGRVQVLRVSWDTAKKEWFYVPPPDVTEERLLPDDPLHWTGVAQNWNTTCAECHSTNLQKNYDLATDTYHTTFSEIDVSCEECHGPGSLHIALANRNSLFWDRNHGYGLAKLKSLDSEPQIQTCAKCHSRRHGVHPEFRPGPHFNDSYEVTPLYAGLYHADGQIQDEVYVYGSFLQSKMHAKGVRCTDCHDPHSLKPKFEGNALCAQCHIPAQYDTPAHHHHVAGTPGASCVECHMPETTYMVVDPRRDHSIRIPRPDLSVQLGTPNACNKCHVKPDEDAQWAADAVEKWYGPNRRDDPHWAPAIAAGRAGEPEGEPLLTAAVRRETTPAIVQATAVELLGQYNTPSSNAVKEQALESFSPLVRLAAVRSISPETAAGMVETLAPLLTDPVRSVRIEAARRLAPLPEQAFTSQQFLDRKAGLEEFRTEQRMHSERAAAHNNLGELARVQGDPKTAAREFRIAMKLEPWLAGPRRYLAEVLSSSGGDPAEIRRLYDEEIPLLERDTELAPGNAALWYELGRLRVVTGQYGPAVEAFRQACELAPGDYRFRLMLALGLERLHEQTGERRHFDEAVESLRKLEELNPDSPDAKGILQRMIQTRRGQDGRSTRPDPEPESAGE</sequence>
<name>A0A5C5VH58_9BACT</name>
<evidence type="ECO:0000313" key="5">
    <source>
        <dbReference type="EMBL" id="TWT37307.1"/>
    </source>
</evidence>
<keyword evidence="1" id="KW-0732">Signal</keyword>
<evidence type="ECO:0000313" key="6">
    <source>
        <dbReference type="Proteomes" id="UP000316714"/>
    </source>
</evidence>
<dbReference type="SUPFAM" id="SSF48452">
    <property type="entry name" value="TPR-like"/>
    <property type="match status" value="1"/>
</dbReference>
<dbReference type="InterPro" id="IPR011989">
    <property type="entry name" value="ARM-like"/>
</dbReference>
<dbReference type="InterPro" id="IPR036280">
    <property type="entry name" value="Multihaem_cyt_sf"/>
</dbReference>
<feature type="repeat" description="TPR" evidence="2">
    <location>
        <begin position="573"/>
        <end position="606"/>
    </location>
</feature>
<accession>A0A5C5VH58</accession>
<feature type="repeat" description="TPR" evidence="2">
    <location>
        <begin position="649"/>
        <end position="682"/>
    </location>
</feature>
<feature type="region of interest" description="Disordered" evidence="3">
    <location>
        <begin position="718"/>
        <end position="756"/>
    </location>
</feature>
<dbReference type="SUPFAM" id="SSF48695">
    <property type="entry name" value="Multiheme cytochromes"/>
    <property type="match status" value="1"/>
</dbReference>
<dbReference type="Pfam" id="PF13181">
    <property type="entry name" value="TPR_8"/>
    <property type="match status" value="1"/>
</dbReference>
<comment type="caution">
    <text evidence="5">The sequence shown here is derived from an EMBL/GenBank/DDBJ whole genome shotgun (WGS) entry which is preliminary data.</text>
</comment>
<reference evidence="5 6" key="1">
    <citation type="submission" date="2019-02" db="EMBL/GenBank/DDBJ databases">
        <title>Deep-cultivation of Planctomycetes and their phenomic and genomic characterization uncovers novel biology.</title>
        <authorList>
            <person name="Wiegand S."/>
            <person name="Jogler M."/>
            <person name="Boedeker C."/>
            <person name="Pinto D."/>
            <person name="Vollmers J."/>
            <person name="Rivas-Marin E."/>
            <person name="Kohn T."/>
            <person name="Peeters S.H."/>
            <person name="Heuer A."/>
            <person name="Rast P."/>
            <person name="Oberbeckmann S."/>
            <person name="Bunk B."/>
            <person name="Jeske O."/>
            <person name="Meyerdierks A."/>
            <person name="Storesund J.E."/>
            <person name="Kallscheuer N."/>
            <person name="Luecker S."/>
            <person name="Lage O.M."/>
            <person name="Pohl T."/>
            <person name="Merkel B.J."/>
            <person name="Hornburger P."/>
            <person name="Mueller R.-W."/>
            <person name="Bruemmer F."/>
            <person name="Labrenz M."/>
            <person name="Spormann A.M."/>
            <person name="Op Den Camp H."/>
            <person name="Overmann J."/>
            <person name="Amann R."/>
            <person name="Jetten M.S.M."/>
            <person name="Mascher T."/>
            <person name="Medema M.H."/>
            <person name="Devos D.P."/>
            <person name="Kaster A.-K."/>
            <person name="Ovreas L."/>
            <person name="Rohde M."/>
            <person name="Galperin M.Y."/>
            <person name="Jogler C."/>
        </authorList>
    </citation>
    <scope>NUCLEOTIDE SEQUENCE [LARGE SCALE GENOMIC DNA]</scope>
    <source>
        <strain evidence="5 6">KOR34</strain>
    </source>
</reference>
<dbReference type="Pfam" id="PF13435">
    <property type="entry name" value="Cytochrome_C554"/>
    <property type="match status" value="1"/>
</dbReference>
<keyword evidence="6" id="KW-1185">Reference proteome</keyword>
<organism evidence="5 6">
    <name type="scientific">Posidoniimonas corsicana</name>
    <dbReference type="NCBI Taxonomy" id="1938618"/>
    <lineage>
        <taxon>Bacteria</taxon>
        <taxon>Pseudomonadati</taxon>
        <taxon>Planctomycetota</taxon>
        <taxon>Planctomycetia</taxon>
        <taxon>Pirellulales</taxon>
        <taxon>Lacipirellulaceae</taxon>
        <taxon>Posidoniimonas</taxon>
    </lineage>
</organism>
<keyword evidence="2" id="KW-0802">TPR repeat</keyword>
<dbReference type="PANTHER" id="PTHR35038:SF8">
    <property type="entry name" value="C-TYPE POLYHEME CYTOCHROME OMCC"/>
    <property type="match status" value="1"/>
</dbReference>
<dbReference type="PROSITE" id="PS50005">
    <property type="entry name" value="TPR"/>
    <property type="match status" value="2"/>
</dbReference>
<dbReference type="Gene3D" id="1.25.10.10">
    <property type="entry name" value="Leucine-rich Repeat Variant"/>
    <property type="match status" value="1"/>
</dbReference>
<dbReference type="SMART" id="SM00028">
    <property type="entry name" value="TPR"/>
    <property type="match status" value="2"/>
</dbReference>
<dbReference type="InterPro" id="IPR019734">
    <property type="entry name" value="TPR_rpt"/>
</dbReference>
<evidence type="ECO:0000256" key="1">
    <source>
        <dbReference type="ARBA" id="ARBA00022729"/>
    </source>
</evidence>
<dbReference type="RefSeq" id="WP_146564651.1">
    <property type="nucleotide sequence ID" value="NZ_SIHJ01000001.1"/>
</dbReference>
<feature type="compositionally biased region" description="Basic and acidic residues" evidence="3">
    <location>
        <begin position="738"/>
        <end position="749"/>
    </location>
</feature>
<dbReference type="PANTHER" id="PTHR35038">
    <property type="entry name" value="DISSIMILATORY SULFITE REDUCTASE SIRA"/>
    <property type="match status" value="1"/>
</dbReference>
<evidence type="ECO:0000256" key="2">
    <source>
        <dbReference type="PROSITE-ProRule" id="PRU00339"/>
    </source>
</evidence>
<dbReference type="OrthoDB" id="234670at2"/>
<dbReference type="Gene3D" id="1.25.40.10">
    <property type="entry name" value="Tetratricopeptide repeat domain"/>
    <property type="match status" value="1"/>
</dbReference>
<dbReference type="AlphaFoldDB" id="A0A5C5VH58"/>
<feature type="domain" description="Cytochrome c-552/4" evidence="4">
    <location>
        <begin position="183"/>
        <end position="222"/>
    </location>
</feature>
<dbReference type="InterPro" id="IPR023155">
    <property type="entry name" value="Cyt_c-552/4"/>
</dbReference>
<proteinExistence type="predicted"/>
<protein>
    <submittedName>
        <fullName evidence="5">Tetratricopeptide repeat protein</fullName>
    </submittedName>
</protein>
<dbReference type="InterPro" id="IPR011990">
    <property type="entry name" value="TPR-like_helical_dom_sf"/>
</dbReference>
<dbReference type="Gene3D" id="1.10.1130.10">
    <property type="entry name" value="Flavocytochrome C3, Chain A"/>
    <property type="match status" value="2"/>
</dbReference>
<evidence type="ECO:0000256" key="3">
    <source>
        <dbReference type="SAM" id="MobiDB-lite"/>
    </source>
</evidence>
<dbReference type="Proteomes" id="UP000316714">
    <property type="component" value="Unassembled WGS sequence"/>
</dbReference>
<dbReference type="InterPro" id="IPR051829">
    <property type="entry name" value="Multiheme_Cytochr_ET"/>
</dbReference>
<evidence type="ECO:0000259" key="4">
    <source>
        <dbReference type="Pfam" id="PF13435"/>
    </source>
</evidence>